<keyword evidence="1" id="KW-1133">Transmembrane helix</keyword>
<feature type="transmembrane region" description="Helical" evidence="1">
    <location>
        <begin position="20"/>
        <end position="39"/>
    </location>
</feature>
<evidence type="ECO:0000313" key="4">
    <source>
        <dbReference type="Proteomes" id="UP000292693"/>
    </source>
</evidence>
<feature type="transmembrane region" description="Helical" evidence="1">
    <location>
        <begin position="51"/>
        <end position="73"/>
    </location>
</feature>
<evidence type="ECO:0000313" key="3">
    <source>
        <dbReference type="EMBL" id="RZE28559.1"/>
    </source>
</evidence>
<organism evidence="3 4">
    <name type="scientific">Streptomyces albidoflavus</name>
    <dbReference type="NCBI Taxonomy" id="1886"/>
    <lineage>
        <taxon>Bacteria</taxon>
        <taxon>Bacillati</taxon>
        <taxon>Actinomycetota</taxon>
        <taxon>Actinomycetes</taxon>
        <taxon>Kitasatosporales</taxon>
        <taxon>Streptomycetaceae</taxon>
        <taxon>Streptomyces</taxon>
        <taxon>Streptomyces albidoflavus group</taxon>
    </lineage>
</organism>
<dbReference type="EMBL" id="PKLL01000003">
    <property type="protein sequence ID" value="RZE28559.1"/>
    <property type="molecule type" value="Genomic_DNA"/>
</dbReference>
<dbReference type="AlphaFoldDB" id="A0A8G1ZWU7"/>
<gene>
    <name evidence="3" type="ORF">C0Q92_03590</name>
    <name evidence="2" type="ORF">ScoT_07800</name>
</gene>
<proteinExistence type="predicted"/>
<keyword evidence="1" id="KW-0472">Membrane</keyword>
<evidence type="ECO:0000313" key="2">
    <source>
        <dbReference type="EMBL" id="GHI44606.1"/>
    </source>
</evidence>
<accession>A0A8G1ZWU7</accession>
<evidence type="ECO:0000256" key="1">
    <source>
        <dbReference type="SAM" id="Phobius"/>
    </source>
</evidence>
<dbReference type="EMBL" id="BNDZ01000003">
    <property type="protein sequence ID" value="GHI44606.1"/>
    <property type="molecule type" value="Genomic_DNA"/>
</dbReference>
<sequence length="105" mass="11181">MAVSLVELRSRLRRSDRPAAFAVVVGDLLLCCVVLWWMVAGAGASTREEETASWILGAEIYGIWLAAGLVLFAGAGLPRTLLGHLAAMLLTPSALFLLVMLLSLS</sequence>
<keyword evidence="1" id="KW-0812">Transmembrane</keyword>
<reference evidence="2" key="2">
    <citation type="submission" date="2022-09" db="EMBL/GenBank/DDBJ databases">
        <title>Whole genome shotgun sequence of Streptomyces albidoflavus NBRC 12854.</title>
        <authorList>
            <person name="Komaki H."/>
            <person name="Tamura T."/>
        </authorList>
    </citation>
    <scope>NUCLEOTIDE SEQUENCE</scope>
    <source>
        <strain evidence="2">NBRC 12854</strain>
    </source>
</reference>
<protein>
    <submittedName>
        <fullName evidence="3">Uncharacterized protein</fullName>
    </submittedName>
</protein>
<reference evidence="3 4" key="1">
    <citation type="submission" date="2017-12" db="EMBL/GenBank/DDBJ databases">
        <title>Population genomics insights into the ecological differentiation and adaptive evolution in streptomycetes.</title>
        <authorList>
            <person name="Li Y."/>
            <person name="Huang Y."/>
        </authorList>
    </citation>
    <scope>NUCLEOTIDE SEQUENCE [LARGE SCALE GENOMIC DNA]</scope>
    <source>
        <strain evidence="3 4">NBRC 100770</strain>
    </source>
</reference>
<dbReference type="Proteomes" id="UP000292693">
    <property type="component" value="Unassembled WGS sequence"/>
</dbReference>
<feature type="transmembrane region" description="Helical" evidence="1">
    <location>
        <begin position="85"/>
        <end position="104"/>
    </location>
</feature>
<comment type="caution">
    <text evidence="3">The sequence shown here is derived from an EMBL/GenBank/DDBJ whole genome shotgun (WGS) entry which is preliminary data.</text>
</comment>
<dbReference type="Proteomes" id="UP001051844">
    <property type="component" value="Unassembled WGS sequence"/>
</dbReference>
<name>A0A8G1ZWU7_9ACTN</name>